<gene>
    <name evidence="2" type="ORF">ARMGADRAFT_1030162</name>
</gene>
<proteinExistence type="predicted"/>
<organism evidence="2 3">
    <name type="scientific">Armillaria gallica</name>
    <name type="common">Bulbous honey fungus</name>
    <name type="synonym">Armillaria bulbosa</name>
    <dbReference type="NCBI Taxonomy" id="47427"/>
    <lineage>
        <taxon>Eukaryota</taxon>
        <taxon>Fungi</taxon>
        <taxon>Dikarya</taxon>
        <taxon>Basidiomycota</taxon>
        <taxon>Agaricomycotina</taxon>
        <taxon>Agaricomycetes</taxon>
        <taxon>Agaricomycetidae</taxon>
        <taxon>Agaricales</taxon>
        <taxon>Marasmiineae</taxon>
        <taxon>Physalacriaceae</taxon>
        <taxon>Armillaria</taxon>
    </lineage>
</organism>
<evidence type="ECO:0000313" key="3">
    <source>
        <dbReference type="Proteomes" id="UP000217790"/>
    </source>
</evidence>
<feature type="transmembrane region" description="Helical" evidence="1">
    <location>
        <begin position="277"/>
        <end position="296"/>
    </location>
</feature>
<keyword evidence="3" id="KW-1185">Reference proteome</keyword>
<dbReference type="InParanoid" id="A0A2H3DRS7"/>
<sequence length="374" mass="40912">MAPSTIKDNLHASKPGYICLHHPKPVQHNDHLCKSGYIWSFQNEGIIAEGVNVINKLGKELQVEALAKLHQRNGGEEVGGVVVTTVIRVHNGERVTAMELHACLSGDSMGGAMGQTMWNSLTDHDVWFQWVGTETSACIQTRQSILVNQSTVVPHNKVSDVQVSVGEVMTNGTTGLHVSVQILTNYNCELARHGYHLLLVAIKKLGLKAGIANEVVHIGFLLCEILEVCGLQTWYLWFPALGVMCQELLMYGLLLHVFMKGDDFGVLDTVNIGLRQWISHLDIWVLMFFSLFAMVWTKKRVDDDVADDGGFLLPGGVQAYECCGARTWKLPNEGVWVETIGEVVITGWIWLGAVVAMSVLVVEGGGGSDALGAL</sequence>
<feature type="transmembrane region" description="Helical" evidence="1">
    <location>
        <begin position="343"/>
        <end position="362"/>
    </location>
</feature>
<keyword evidence="1" id="KW-1133">Transmembrane helix</keyword>
<dbReference type="Proteomes" id="UP000217790">
    <property type="component" value="Unassembled WGS sequence"/>
</dbReference>
<evidence type="ECO:0000313" key="2">
    <source>
        <dbReference type="EMBL" id="PBK93558.1"/>
    </source>
</evidence>
<dbReference type="EMBL" id="KZ293656">
    <property type="protein sequence ID" value="PBK93558.1"/>
    <property type="molecule type" value="Genomic_DNA"/>
</dbReference>
<evidence type="ECO:0000256" key="1">
    <source>
        <dbReference type="SAM" id="Phobius"/>
    </source>
</evidence>
<keyword evidence="1" id="KW-0472">Membrane</keyword>
<reference evidence="3" key="1">
    <citation type="journal article" date="2017" name="Nat. Ecol. Evol.">
        <title>Genome expansion and lineage-specific genetic innovations in the forest pathogenic fungi Armillaria.</title>
        <authorList>
            <person name="Sipos G."/>
            <person name="Prasanna A.N."/>
            <person name="Walter M.C."/>
            <person name="O'Connor E."/>
            <person name="Balint B."/>
            <person name="Krizsan K."/>
            <person name="Kiss B."/>
            <person name="Hess J."/>
            <person name="Varga T."/>
            <person name="Slot J."/>
            <person name="Riley R."/>
            <person name="Boka B."/>
            <person name="Rigling D."/>
            <person name="Barry K."/>
            <person name="Lee J."/>
            <person name="Mihaltcheva S."/>
            <person name="LaButti K."/>
            <person name="Lipzen A."/>
            <person name="Waldron R."/>
            <person name="Moloney N.M."/>
            <person name="Sperisen C."/>
            <person name="Kredics L."/>
            <person name="Vagvoelgyi C."/>
            <person name="Patrignani A."/>
            <person name="Fitzpatrick D."/>
            <person name="Nagy I."/>
            <person name="Doyle S."/>
            <person name="Anderson J.B."/>
            <person name="Grigoriev I.V."/>
            <person name="Gueldener U."/>
            <person name="Muensterkoetter M."/>
            <person name="Nagy L.G."/>
        </authorList>
    </citation>
    <scope>NUCLEOTIDE SEQUENCE [LARGE SCALE GENOMIC DNA]</scope>
    <source>
        <strain evidence="3">Ar21-2</strain>
    </source>
</reference>
<accession>A0A2H3DRS7</accession>
<protein>
    <submittedName>
        <fullName evidence="2">Uncharacterized protein</fullName>
    </submittedName>
</protein>
<name>A0A2H3DRS7_ARMGA</name>
<feature type="transmembrane region" description="Helical" evidence="1">
    <location>
        <begin position="234"/>
        <end position="257"/>
    </location>
</feature>
<dbReference type="AlphaFoldDB" id="A0A2H3DRS7"/>
<keyword evidence="1" id="KW-0812">Transmembrane</keyword>